<organism evidence="1 2">
    <name type="scientific">Nephila pilipes</name>
    <name type="common">Giant wood spider</name>
    <name type="synonym">Nephila maculata</name>
    <dbReference type="NCBI Taxonomy" id="299642"/>
    <lineage>
        <taxon>Eukaryota</taxon>
        <taxon>Metazoa</taxon>
        <taxon>Ecdysozoa</taxon>
        <taxon>Arthropoda</taxon>
        <taxon>Chelicerata</taxon>
        <taxon>Arachnida</taxon>
        <taxon>Araneae</taxon>
        <taxon>Araneomorphae</taxon>
        <taxon>Entelegynae</taxon>
        <taxon>Araneoidea</taxon>
        <taxon>Nephilidae</taxon>
        <taxon>Nephila</taxon>
    </lineage>
</organism>
<comment type="caution">
    <text evidence="1">The sequence shown here is derived from an EMBL/GenBank/DDBJ whole genome shotgun (WGS) entry which is preliminary data.</text>
</comment>
<evidence type="ECO:0000313" key="2">
    <source>
        <dbReference type="Proteomes" id="UP000887013"/>
    </source>
</evidence>
<keyword evidence="2" id="KW-1185">Reference proteome</keyword>
<dbReference type="AlphaFoldDB" id="A0A8X6PLI2"/>
<accession>A0A8X6PLI2</accession>
<reference evidence="1" key="1">
    <citation type="submission" date="2020-08" db="EMBL/GenBank/DDBJ databases">
        <title>Multicomponent nature underlies the extraordinary mechanical properties of spider dragline silk.</title>
        <authorList>
            <person name="Kono N."/>
            <person name="Nakamura H."/>
            <person name="Mori M."/>
            <person name="Yoshida Y."/>
            <person name="Ohtoshi R."/>
            <person name="Malay A.D."/>
            <person name="Moran D.A.P."/>
            <person name="Tomita M."/>
            <person name="Numata K."/>
            <person name="Arakawa K."/>
        </authorList>
    </citation>
    <scope>NUCLEOTIDE SEQUENCE</scope>
</reference>
<dbReference type="OrthoDB" id="6410160at2759"/>
<name>A0A8X6PLI2_NEPPI</name>
<gene>
    <name evidence="1" type="ORF">NPIL_197321</name>
</gene>
<protein>
    <submittedName>
        <fullName evidence="1">Uncharacterized protein</fullName>
    </submittedName>
</protein>
<evidence type="ECO:0000313" key="1">
    <source>
        <dbReference type="EMBL" id="GFT74437.1"/>
    </source>
</evidence>
<dbReference type="Proteomes" id="UP000887013">
    <property type="component" value="Unassembled WGS sequence"/>
</dbReference>
<proteinExistence type="predicted"/>
<sequence>MSLISRRVSFQLRSQEDTSKILIKPGNAAQVIGNLSFNAISQCEADPLEMKAPSHCFSDTKMAVQLNHLLGKVPFIITHQIVLFFTNTYDQLHLDAVDQYYTKCDEHFHIPHGSRQKDQQIPDHKSKNYVAFDNAKSLVVVLYSWDKCFGLRPTKQHPFFTKLLKKICGIKGTDV</sequence>
<dbReference type="EMBL" id="BMAW01117285">
    <property type="protein sequence ID" value="GFT74437.1"/>
    <property type="molecule type" value="Genomic_DNA"/>
</dbReference>